<dbReference type="GO" id="GO:0003723">
    <property type="term" value="F:RNA binding"/>
    <property type="evidence" value="ECO:0007669"/>
    <property type="project" value="InterPro"/>
</dbReference>
<dbReference type="Gene3D" id="1.10.10.10">
    <property type="entry name" value="Winged helix-like DNA-binding domain superfamily/Winged helix DNA-binding domain"/>
    <property type="match status" value="1"/>
</dbReference>
<dbReference type="PROSITE" id="PS50921">
    <property type="entry name" value="ANTAR"/>
    <property type="match status" value="1"/>
</dbReference>
<dbReference type="Proteomes" id="UP000483802">
    <property type="component" value="Unassembled WGS sequence"/>
</dbReference>
<keyword evidence="3" id="KW-1185">Reference proteome</keyword>
<dbReference type="Pfam" id="PF03861">
    <property type="entry name" value="ANTAR"/>
    <property type="match status" value="1"/>
</dbReference>
<feature type="domain" description="ANTAR" evidence="1">
    <location>
        <begin position="18"/>
        <end position="79"/>
    </location>
</feature>
<evidence type="ECO:0000313" key="3">
    <source>
        <dbReference type="Proteomes" id="UP000483802"/>
    </source>
</evidence>
<gene>
    <name evidence="2" type="ORF">GPA10_36995</name>
</gene>
<organism evidence="2 3">
    <name type="scientific">Streptomyces typhae</name>
    <dbReference type="NCBI Taxonomy" id="2681492"/>
    <lineage>
        <taxon>Bacteria</taxon>
        <taxon>Bacillati</taxon>
        <taxon>Actinomycetota</taxon>
        <taxon>Actinomycetes</taxon>
        <taxon>Kitasatosporales</taxon>
        <taxon>Streptomycetaceae</taxon>
        <taxon>Streptomyces</taxon>
    </lineage>
</organism>
<dbReference type="AlphaFoldDB" id="A0A6L6X8M0"/>
<dbReference type="SMART" id="SM01012">
    <property type="entry name" value="ANTAR"/>
    <property type="match status" value="1"/>
</dbReference>
<accession>A0A6L6X8M0</accession>
<reference evidence="2 3" key="1">
    <citation type="submission" date="2019-11" db="EMBL/GenBank/DDBJ databases">
        <title>Streptomyces typhae sp. nov., a novel endophytic actinomycete isolated from the root of cattail pollen (Typha angustifolia L.).</title>
        <authorList>
            <person name="Peng C."/>
        </authorList>
    </citation>
    <scope>NUCLEOTIDE SEQUENCE [LARGE SCALE GENOMIC DNA]</scope>
    <source>
        <strain evidence="3">p1417</strain>
    </source>
</reference>
<sequence length="108" mass="11970">MSTCEYRSLAPEAVAARIAQMEEENRQLRQAIDSHAVIDQALGVLAAAHRLAPENGWEVLRETSQHTNIKLRTLAEAIVRCALGRPLPGTVRRELQAAVARRHSQRPA</sequence>
<dbReference type="InterPro" id="IPR011006">
    <property type="entry name" value="CheY-like_superfamily"/>
</dbReference>
<name>A0A6L6X8M0_9ACTN</name>
<dbReference type="InterPro" id="IPR005561">
    <property type="entry name" value="ANTAR"/>
</dbReference>
<dbReference type="InterPro" id="IPR024189">
    <property type="entry name" value="ANTAR_transcrpt_antiterm_reg"/>
</dbReference>
<proteinExistence type="predicted"/>
<evidence type="ECO:0000313" key="2">
    <source>
        <dbReference type="EMBL" id="MVO90204.1"/>
    </source>
</evidence>
<protein>
    <submittedName>
        <fullName evidence="2">ANTAR domain-containing protein</fullName>
    </submittedName>
</protein>
<dbReference type="SUPFAM" id="SSF52172">
    <property type="entry name" value="CheY-like"/>
    <property type="match status" value="1"/>
</dbReference>
<evidence type="ECO:0000259" key="1">
    <source>
        <dbReference type="PROSITE" id="PS50921"/>
    </source>
</evidence>
<dbReference type="EMBL" id="WPNZ01000031">
    <property type="protein sequence ID" value="MVO90204.1"/>
    <property type="molecule type" value="Genomic_DNA"/>
</dbReference>
<dbReference type="InterPro" id="IPR036388">
    <property type="entry name" value="WH-like_DNA-bd_sf"/>
</dbReference>
<comment type="caution">
    <text evidence="2">The sequence shown here is derived from an EMBL/GenBank/DDBJ whole genome shotgun (WGS) entry which is preliminary data.</text>
</comment>
<dbReference type="PIRSF" id="PIRSF010636">
    <property type="entry name" value="ANTAR_solo"/>
    <property type="match status" value="1"/>
</dbReference>